<dbReference type="GO" id="GO:0008757">
    <property type="term" value="F:S-adenosylmethionine-dependent methyltransferase activity"/>
    <property type="evidence" value="ECO:0007669"/>
    <property type="project" value="TreeGrafter"/>
</dbReference>
<dbReference type="PROSITE" id="PS51682">
    <property type="entry name" value="SAM_OMT_I"/>
    <property type="match status" value="1"/>
</dbReference>
<keyword evidence="3" id="KW-0949">S-adenosyl-L-methionine</keyword>
<keyword evidence="1 5" id="KW-0489">Methyltransferase</keyword>
<organism evidence="5 6">
    <name type="scientific">Diplogelasinospora grovesii</name>
    <dbReference type="NCBI Taxonomy" id="303347"/>
    <lineage>
        <taxon>Eukaryota</taxon>
        <taxon>Fungi</taxon>
        <taxon>Dikarya</taxon>
        <taxon>Ascomycota</taxon>
        <taxon>Pezizomycotina</taxon>
        <taxon>Sordariomycetes</taxon>
        <taxon>Sordariomycetidae</taxon>
        <taxon>Sordariales</taxon>
        <taxon>Diplogelasinosporaceae</taxon>
        <taxon>Diplogelasinospora</taxon>
    </lineage>
</organism>
<dbReference type="InterPro" id="IPR029063">
    <property type="entry name" value="SAM-dependent_MTases_sf"/>
</dbReference>
<dbReference type="SUPFAM" id="SSF53335">
    <property type="entry name" value="S-adenosyl-L-methionine-dependent methyltransferases"/>
    <property type="match status" value="1"/>
</dbReference>
<evidence type="ECO:0000256" key="3">
    <source>
        <dbReference type="ARBA" id="ARBA00022691"/>
    </source>
</evidence>
<evidence type="ECO:0000313" key="5">
    <source>
        <dbReference type="EMBL" id="KAK3933591.1"/>
    </source>
</evidence>
<dbReference type="PANTHER" id="PTHR10509">
    <property type="entry name" value="O-METHYLTRANSFERASE-RELATED"/>
    <property type="match status" value="1"/>
</dbReference>
<dbReference type="EMBL" id="MU854119">
    <property type="protein sequence ID" value="KAK3933591.1"/>
    <property type="molecule type" value="Genomic_DNA"/>
</dbReference>
<dbReference type="InterPro" id="IPR002935">
    <property type="entry name" value="SAM_O-MeTrfase"/>
</dbReference>
<sequence>MLTSVLPFTPEDAAKATEYCTEYSDGMLNNIKELWEWTRHELYDADKMSSPLQGATNKFLTQILQPRRILEISSYSGFKIEPRIIEVTKRTISRYGLKDRVKLIKGPARDSLKTLSGIFDIIFINADKEGYEGYIRQILDKKLLSPERIIICDNIFARGLTISTNSSQHLNQTLIPYWIKCGKAIKKLSAFCKEDNRINCLVLPLYDSICLLKWKS</sequence>
<comment type="caution">
    <text evidence="5">The sequence shown here is derived from an EMBL/GenBank/DDBJ whole genome shotgun (WGS) entry which is preliminary data.</text>
</comment>
<comment type="similarity">
    <text evidence="4">Belongs to the class I-like SAM-binding methyltransferase superfamily. Cation-dependent O-methyltransferase family.</text>
</comment>
<accession>A0AAN6RYW9</accession>
<dbReference type="AlphaFoldDB" id="A0AAN6RYW9"/>
<dbReference type="Proteomes" id="UP001303473">
    <property type="component" value="Unassembled WGS sequence"/>
</dbReference>
<dbReference type="GO" id="GO:0032259">
    <property type="term" value="P:methylation"/>
    <property type="evidence" value="ECO:0007669"/>
    <property type="project" value="UniProtKB-KW"/>
</dbReference>
<evidence type="ECO:0000256" key="4">
    <source>
        <dbReference type="ARBA" id="ARBA00023453"/>
    </source>
</evidence>
<evidence type="ECO:0000313" key="6">
    <source>
        <dbReference type="Proteomes" id="UP001303473"/>
    </source>
</evidence>
<keyword evidence="2" id="KW-0808">Transferase</keyword>
<dbReference type="GO" id="GO:0008171">
    <property type="term" value="F:O-methyltransferase activity"/>
    <property type="evidence" value="ECO:0007669"/>
    <property type="project" value="InterPro"/>
</dbReference>
<dbReference type="PANTHER" id="PTHR10509:SF14">
    <property type="entry name" value="CAFFEOYL-COA O-METHYLTRANSFERASE 3-RELATED"/>
    <property type="match status" value="1"/>
</dbReference>
<keyword evidence="6" id="KW-1185">Reference proteome</keyword>
<dbReference type="Pfam" id="PF01596">
    <property type="entry name" value="Methyltransf_3"/>
    <property type="match status" value="1"/>
</dbReference>
<protein>
    <submittedName>
        <fullName evidence="5">S-adenosyl-L-methionine-dependent methyltransferase</fullName>
    </submittedName>
</protein>
<proteinExistence type="inferred from homology"/>
<evidence type="ECO:0000256" key="2">
    <source>
        <dbReference type="ARBA" id="ARBA00022679"/>
    </source>
</evidence>
<gene>
    <name evidence="5" type="ORF">QBC46DRAFT_368680</name>
</gene>
<reference evidence="6" key="1">
    <citation type="journal article" date="2023" name="Mol. Phylogenet. Evol.">
        <title>Genome-scale phylogeny and comparative genomics of the fungal order Sordariales.</title>
        <authorList>
            <person name="Hensen N."/>
            <person name="Bonometti L."/>
            <person name="Westerberg I."/>
            <person name="Brannstrom I.O."/>
            <person name="Guillou S."/>
            <person name="Cros-Aarteil S."/>
            <person name="Calhoun S."/>
            <person name="Haridas S."/>
            <person name="Kuo A."/>
            <person name="Mondo S."/>
            <person name="Pangilinan J."/>
            <person name="Riley R."/>
            <person name="LaButti K."/>
            <person name="Andreopoulos B."/>
            <person name="Lipzen A."/>
            <person name="Chen C."/>
            <person name="Yan M."/>
            <person name="Daum C."/>
            <person name="Ng V."/>
            <person name="Clum A."/>
            <person name="Steindorff A."/>
            <person name="Ohm R.A."/>
            <person name="Martin F."/>
            <person name="Silar P."/>
            <person name="Natvig D.O."/>
            <person name="Lalanne C."/>
            <person name="Gautier V."/>
            <person name="Ament-Velasquez S.L."/>
            <person name="Kruys A."/>
            <person name="Hutchinson M.I."/>
            <person name="Powell A.J."/>
            <person name="Barry K."/>
            <person name="Miller A.N."/>
            <person name="Grigoriev I.V."/>
            <person name="Debuchy R."/>
            <person name="Gladieux P."/>
            <person name="Hiltunen Thoren M."/>
            <person name="Johannesson H."/>
        </authorList>
    </citation>
    <scope>NUCLEOTIDE SEQUENCE [LARGE SCALE GENOMIC DNA]</scope>
    <source>
        <strain evidence="6">CBS 340.73</strain>
    </source>
</reference>
<evidence type="ECO:0000256" key="1">
    <source>
        <dbReference type="ARBA" id="ARBA00022603"/>
    </source>
</evidence>
<dbReference type="Gene3D" id="3.40.50.150">
    <property type="entry name" value="Vaccinia Virus protein VP39"/>
    <property type="match status" value="1"/>
</dbReference>
<name>A0AAN6RYW9_9PEZI</name>
<dbReference type="InterPro" id="IPR050362">
    <property type="entry name" value="Cation-dep_OMT"/>
</dbReference>